<dbReference type="Gramene" id="PRQ43089">
    <property type="protein sequence ID" value="PRQ43089"/>
    <property type="gene ID" value="RchiOBHm_Chr3g0464661"/>
</dbReference>
<dbReference type="GO" id="GO:0043161">
    <property type="term" value="P:proteasome-mediated ubiquitin-dependent protein catabolic process"/>
    <property type="evidence" value="ECO:0007669"/>
    <property type="project" value="InterPro"/>
</dbReference>
<evidence type="ECO:0000313" key="5">
    <source>
        <dbReference type="EMBL" id="PRQ43089.1"/>
    </source>
</evidence>
<feature type="compositionally biased region" description="Basic and acidic residues" evidence="3">
    <location>
        <begin position="269"/>
        <end position="279"/>
    </location>
</feature>
<dbReference type="Pfam" id="PF11566">
    <property type="entry name" value="PI31_Prot_N"/>
    <property type="match status" value="1"/>
</dbReference>
<dbReference type="OrthoDB" id="68090at2759"/>
<dbReference type="GO" id="GO:0004866">
    <property type="term" value="F:endopeptidase inhibitor activity"/>
    <property type="evidence" value="ECO:0007669"/>
    <property type="project" value="InterPro"/>
</dbReference>
<dbReference type="InterPro" id="IPR045128">
    <property type="entry name" value="PI31-like"/>
</dbReference>
<feature type="compositionally biased region" description="Polar residues" evidence="3">
    <location>
        <begin position="162"/>
        <end position="173"/>
    </location>
</feature>
<proteinExistence type="inferred from homology"/>
<dbReference type="AlphaFoldDB" id="A0A2P6R9J4"/>
<dbReference type="Gene3D" id="3.40.1000.30">
    <property type="match status" value="1"/>
</dbReference>
<evidence type="ECO:0000259" key="4">
    <source>
        <dbReference type="Pfam" id="PF11566"/>
    </source>
</evidence>
<dbReference type="GO" id="GO:0070628">
    <property type="term" value="F:proteasome binding"/>
    <property type="evidence" value="ECO:0007669"/>
    <property type="project" value="InterPro"/>
</dbReference>
<dbReference type="Proteomes" id="UP000238479">
    <property type="component" value="Chromosome 3"/>
</dbReference>
<feature type="compositionally biased region" description="Basic and acidic residues" evidence="3">
    <location>
        <begin position="150"/>
        <end position="161"/>
    </location>
</feature>
<evidence type="ECO:0000256" key="2">
    <source>
        <dbReference type="ARBA" id="ARBA00022942"/>
    </source>
</evidence>
<dbReference type="EMBL" id="PDCK01000041">
    <property type="protein sequence ID" value="PRQ43089.1"/>
    <property type="molecule type" value="Genomic_DNA"/>
</dbReference>
<feature type="domain" description="PI31 proteasome regulator N-terminal" evidence="4">
    <location>
        <begin position="15"/>
        <end position="155"/>
    </location>
</feature>
<evidence type="ECO:0000256" key="1">
    <source>
        <dbReference type="ARBA" id="ARBA00006405"/>
    </source>
</evidence>
<dbReference type="STRING" id="74649.A0A2P6R9J4"/>
<sequence length="327" mass="34484">MANDKSVMAVIRAARPSFRNENDKVAFAVHASFAASGYELIAAGRPAFSENALSSSATEEVGIEKWNELENEYAFVYLNREKGSKKVLVKCLVIDGTLSVDALADGASQNLHCEFDVGDYVQENEGSNYSSQFKNLDTLVKNLNAQVLSKLEESSTPKPTRETGSSDLTNISANEPGRGAGSPGVGYRPGPGAGRYPGGGDDLYPGAGAGMYPRYPVGGSDLYPGPGAGMPSRGAFDDGSMFVGPNDRRFGDVGQPGFPGFPGGLPGIRDPRFGAERPDGVPPGARFDPYGPPGLPDFDPDFARRPQGPGSRIHPDLEQPGSGSDYI</sequence>
<evidence type="ECO:0000313" key="6">
    <source>
        <dbReference type="Proteomes" id="UP000238479"/>
    </source>
</evidence>
<comment type="similarity">
    <text evidence="1">Belongs to the proteasome inhibitor PI31 family.</text>
</comment>
<name>A0A2P6R9J4_ROSCH</name>
<dbReference type="InterPro" id="IPR021625">
    <property type="entry name" value="PI31_Prot_N"/>
</dbReference>
<gene>
    <name evidence="5" type="ORF">RchiOBHm_Chr3g0464661</name>
</gene>
<comment type="caution">
    <text evidence="5">The sequence shown here is derived from an EMBL/GenBank/DDBJ whole genome shotgun (WGS) entry which is preliminary data.</text>
</comment>
<keyword evidence="2 5" id="KW-0647">Proteasome</keyword>
<protein>
    <submittedName>
        <fullName evidence="5">Putative PI31 proteasome regulator</fullName>
    </submittedName>
</protein>
<evidence type="ECO:0000256" key="3">
    <source>
        <dbReference type="SAM" id="MobiDB-lite"/>
    </source>
</evidence>
<dbReference type="OMA" id="PSFRNEN"/>
<organism evidence="5 6">
    <name type="scientific">Rosa chinensis</name>
    <name type="common">China rose</name>
    <dbReference type="NCBI Taxonomy" id="74649"/>
    <lineage>
        <taxon>Eukaryota</taxon>
        <taxon>Viridiplantae</taxon>
        <taxon>Streptophyta</taxon>
        <taxon>Embryophyta</taxon>
        <taxon>Tracheophyta</taxon>
        <taxon>Spermatophyta</taxon>
        <taxon>Magnoliopsida</taxon>
        <taxon>eudicotyledons</taxon>
        <taxon>Gunneridae</taxon>
        <taxon>Pentapetalae</taxon>
        <taxon>rosids</taxon>
        <taxon>fabids</taxon>
        <taxon>Rosales</taxon>
        <taxon>Rosaceae</taxon>
        <taxon>Rosoideae</taxon>
        <taxon>Rosoideae incertae sedis</taxon>
        <taxon>Rosa</taxon>
    </lineage>
</organism>
<feature type="region of interest" description="Disordered" evidence="3">
    <location>
        <begin position="266"/>
        <end position="327"/>
    </location>
</feature>
<feature type="region of interest" description="Disordered" evidence="3">
    <location>
        <begin position="150"/>
        <end position="201"/>
    </location>
</feature>
<dbReference type="GO" id="GO:0000502">
    <property type="term" value="C:proteasome complex"/>
    <property type="evidence" value="ECO:0007669"/>
    <property type="project" value="UniProtKB-KW"/>
</dbReference>
<dbReference type="PANTHER" id="PTHR13266:SF1">
    <property type="entry name" value="PROTEASOME INHIBITOR PI31 SUBUNIT"/>
    <property type="match status" value="1"/>
</dbReference>
<feature type="compositionally biased region" description="Gly residues" evidence="3">
    <location>
        <begin position="178"/>
        <end position="201"/>
    </location>
</feature>
<accession>A0A2P6R9J4</accession>
<reference evidence="5 6" key="1">
    <citation type="journal article" date="2018" name="Nat. Genet.">
        <title>The Rosa genome provides new insights in the design of modern roses.</title>
        <authorList>
            <person name="Bendahmane M."/>
        </authorList>
    </citation>
    <scope>NUCLEOTIDE SEQUENCE [LARGE SCALE GENOMIC DNA]</scope>
    <source>
        <strain evidence="6">cv. Old Blush</strain>
    </source>
</reference>
<keyword evidence="6" id="KW-1185">Reference proteome</keyword>
<dbReference type="PANTHER" id="PTHR13266">
    <property type="entry name" value="PROTEASOME INHIBITOR"/>
    <property type="match status" value="1"/>
</dbReference>